<dbReference type="SUPFAM" id="SSF81301">
    <property type="entry name" value="Nucleotidyltransferase"/>
    <property type="match status" value="1"/>
</dbReference>
<gene>
    <name evidence="2" type="ORF">CUESP1_1064</name>
</gene>
<keyword evidence="3" id="KW-1185">Reference proteome</keyword>
<dbReference type="PANTHER" id="PTHR43449">
    <property type="entry name" value="NUCLEOTIDYLTRANSFERASE"/>
    <property type="match status" value="1"/>
</dbReference>
<evidence type="ECO:0000313" key="2">
    <source>
        <dbReference type="EMBL" id="SHD76439.1"/>
    </source>
</evidence>
<protein>
    <submittedName>
        <fullName evidence="2">DNA polymerase, beta domain protein region</fullName>
    </submittedName>
</protein>
<dbReference type="RefSeq" id="WP_005582546.1">
    <property type="nucleotide sequence ID" value="NZ_LT669839.1"/>
</dbReference>
<organism evidence="2 3">
    <name type="scientific">[Clostridium] ultunense Esp</name>
    <dbReference type="NCBI Taxonomy" id="1288971"/>
    <lineage>
        <taxon>Bacteria</taxon>
        <taxon>Bacillati</taxon>
        <taxon>Bacillota</taxon>
        <taxon>Tissierellia</taxon>
        <taxon>Tissierellales</taxon>
        <taxon>Tepidimicrobiaceae</taxon>
        <taxon>Schnuerera</taxon>
    </lineage>
</organism>
<name>M1Z5T9_9FIRM</name>
<dbReference type="PANTHER" id="PTHR43449:SF1">
    <property type="entry name" value="POLYMERASE BETA NUCLEOTIDYLTRANSFERASE DOMAIN-CONTAINING PROTEIN"/>
    <property type="match status" value="1"/>
</dbReference>
<accession>M1Z5T9</accession>
<dbReference type="EMBL" id="LT669839">
    <property type="protein sequence ID" value="SHD76439.1"/>
    <property type="molecule type" value="Genomic_DNA"/>
</dbReference>
<dbReference type="Gene3D" id="3.30.460.10">
    <property type="entry name" value="Beta Polymerase, domain 2"/>
    <property type="match status" value="1"/>
</dbReference>
<dbReference type="Pfam" id="PF18765">
    <property type="entry name" value="Polbeta"/>
    <property type="match status" value="1"/>
</dbReference>
<evidence type="ECO:0000259" key="1">
    <source>
        <dbReference type="Pfam" id="PF18765"/>
    </source>
</evidence>
<evidence type="ECO:0000313" key="3">
    <source>
        <dbReference type="Proteomes" id="UP000245423"/>
    </source>
</evidence>
<dbReference type="InterPro" id="IPR041633">
    <property type="entry name" value="Polbeta"/>
</dbReference>
<dbReference type="InterPro" id="IPR043519">
    <property type="entry name" value="NT_sf"/>
</dbReference>
<feature type="domain" description="Polymerase beta nucleotidyltransferase" evidence="1">
    <location>
        <begin position="13"/>
        <end position="101"/>
    </location>
</feature>
<proteinExistence type="predicted"/>
<dbReference type="Proteomes" id="UP000245423">
    <property type="component" value="Chromosome 1"/>
</dbReference>
<dbReference type="AlphaFoldDB" id="M1Z5T9"/>
<sequence>MNFGIPSKSMSLIINALVQKEEIEKALIFGSRSMGNYKNGSDVDIAIFGKDITMEILNQLRIELNEKLPLPYYFDIVHYDSLEHDKLKEHIDKYGKVLYEKG</sequence>
<dbReference type="OrthoDB" id="9803106at2"/>
<reference evidence="2 3" key="1">
    <citation type="submission" date="2016-11" db="EMBL/GenBank/DDBJ databases">
        <authorList>
            <person name="Manzoor S."/>
        </authorList>
    </citation>
    <scope>NUCLEOTIDE SEQUENCE [LARGE SCALE GENOMIC DNA]</scope>
    <source>
        <strain evidence="2">Clostridium ultunense strain Esp</strain>
    </source>
</reference>
<dbReference type="HOGENOM" id="CLU_130257_5_1_9"/>
<dbReference type="CDD" id="cd05403">
    <property type="entry name" value="NT_KNTase_like"/>
    <property type="match status" value="1"/>
</dbReference>